<evidence type="ECO:0000256" key="3">
    <source>
        <dbReference type="ARBA" id="ARBA00022553"/>
    </source>
</evidence>
<feature type="domain" description="Alpha-D-phosphohexomutase alpha/beta/alpha" evidence="9">
    <location>
        <begin position="39"/>
        <end position="161"/>
    </location>
</feature>
<dbReference type="Pfam" id="PF02878">
    <property type="entry name" value="PGM_PMM_I"/>
    <property type="match status" value="1"/>
</dbReference>
<accession>A0A1I4MR82</accession>
<keyword evidence="13" id="KW-1185">Reference proteome</keyword>
<sequence length="500" mass="54519">MIADDEYTSSDLNLQTQHRMLILGNKIYLENIAKDSGVRFGTSGARGLVSDMTDRVCWAYTTAFLQEVMPGAKRVVLGHDLRPSSPAIVQACATSIQAQGMDTIYAGALPTPALAFYALQEQIPAIMVTGSHIPFDRNGIKFYTDEGEISKDHEAAITQAIIPDADVYSSAMELLPVAAPLDVYRERYRKFFPEGFLRGMRIGVYEHSSVARDFLTDLLRQFGAVVVSLGRTNSFVPIDTEAVSEEDQALGREWAKVHRLDALLSTDGDADRPLIGDETGRWLRGDVVGLLCAQYLNAHTVVTPVSSTTAIERRGVFAHVMRTKIGSPYVISAMQTAITAEKGGVVGFEANGGFLVGNTFERNGRILESLPTRDAVLPILALLALARERSVPLSALSASLPQRFTASDRIKEFPTERSQALIANLSSSHQAIIAVLGNSYGNVVGQDETDGLRLTFASSQIIHLRPSGNAPELRCYAETDSEEQARELVRMVLERVRAAS</sequence>
<dbReference type="GO" id="GO:0008966">
    <property type="term" value="F:phosphoglucosamine mutase activity"/>
    <property type="evidence" value="ECO:0007669"/>
    <property type="project" value="TreeGrafter"/>
</dbReference>
<dbReference type="InterPro" id="IPR005846">
    <property type="entry name" value="A-D-PHexomutase_a/b/a-III"/>
</dbReference>
<dbReference type="InterPro" id="IPR016055">
    <property type="entry name" value="A-D-PHexomutase_a/b/a-I/II/III"/>
</dbReference>
<dbReference type="Pfam" id="PF02880">
    <property type="entry name" value="PGM_PMM_III"/>
    <property type="match status" value="1"/>
</dbReference>
<dbReference type="STRING" id="44574.AAW31_03150"/>
<gene>
    <name evidence="12" type="ORF">SAMN05421863_101151</name>
</gene>
<dbReference type="InterPro" id="IPR050060">
    <property type="entry name" value="Phosphoglucosamine_mutase"/>
</dbReference>
<dbReference type="GO" id="GO:0006048">
    <property type="term" value="P:UDP-N-acetylglucosamine biosynthetic process"/>
    <property type="evidence" value="ECO:0007669"/>
    <property type="project" value="TreeGrafter"/>
</dbReference>
<dbReference type="InterPro" id="IPR016066">
    <property type="entry name" value="A-D-PHexomutase_CS"/>
</dbReference>
<feature type="domain" description="Alpha-D-phosphohexomutase alpha/beta/alpha" evidence="11">
    <location>
        <begin position="285"/>
        <end position="404"/>
    </location>
</feature>
<evidence type="ECO:0000256" key="7">
    <source>
        <dbReference type="RuleBase" id="RU004326"/>
    </source>
</evidence>
<dbReference type="GO" id="GO:0004615">
    <property type="term" value="F:phosphomannomutase activity"/>
    <property type="evidence" value="ECO:0007669"/>
    <property type="project" value="TreeGrafter"/>
</dbReference>
<dbReference type="RefSeq" id="WP_256211920.1">
    <property type="nucleotide sequence ID" value="NZ_FOUB01000011.1"/>
</dbReference>
<evidence type="ECO:0000256" key="1">
    <source>
        <dbReference type="ARBA" id="ARBA00001946"/>
    </source>
</evidence>
<dbReference type="Pfam" id="PF00408">
    <property type="entry name" value="PGM_PMM_IV"/>
    <property type="match status" value="1"/>
</dbReference>
<protein>
    <submittedName>
        <fullName evidence="12">Phosphomannomutase</fullName>
    </submittedName>
</protein>
<reference evidence="13" key="1">
    <citation type="submission" date="2016-10" db="EMBL/GenBank/DDBJ databases">
        <authorList>
            <person name="Varghese N."/>
            <person name="Submissions S."/>
        </authorList>
    </citation>
    <scope>NUCLEOTIDE SEQUENCE [LARGE SCALE GENOMIC DNA]</scope>
    <source>
        <strain evidence="13">Nm44</strain>
    </source>
</reference>
<evidence type="ECO:0000259" key="11">
    <source>
        <dbReference type="Pfam" id="PF02880"/>
    </source>
</evidence>
<dbReference type="Gene3D" id="3.30.310.50">
    <property type="entry name" value="Alpha-D-phosphohexomutase, C-terminal domain"/>
    <property type="match status" value="1"/>
</dbReference>
<dbReference type="PANTHER" id="PTHR42946:SF1">
    <property type="entry name" value="PHOSPHOGLUCOMUTASE (ALPHA-D-GLUCOSE-1,6-BISPHOSPHATE-DEPENDENT)"/>
    <property type="match status" value="1"/>
</dbReference>
<dbReference type="AlphaFoldDB" id="A0A1I4MR82"/>
<evidence type="ECO:0000313" key="12">
    <source>
        <dbReference type="EMBL" id="SFM05794.1"/>
    </source>
</evidence>
<dbReference type="Pfam" id="PF02879">
    <property type="entry name" value="PGM_PMM_II"/>
    <property type="match status" value="1"/>
</dbReference>
<evidence type="ECO:0000256" key="5">
    <source>
        <dbReference type="ARBA" id="ARBA00022842"/>
    </source>
</evidence>
<dbReference type="GO" id="GO:0005829">
    <property type="term" value="C:cytosol"/>
    <property type="evidence" value="ECO:0007669"/>
    <property type="project" value="TreeGrafter"/>
</dbReference>
<keyword evidence="3" id="KW-0597">Phosphoprotein</keyword>
<dbReference type="CDD" id="cd03088">
    <property type="entry name" value="ManB"/>
    <property type="match status" value="1"/>
</dbReference>
<evidence type="ECO:0000313" key="13">
    <source>
        <dbReference type="Proteomes" id="UP000183287"/>
    </source>
</evidence>
<dbReference type="InterPro" id="IPR005843">
    <property type="entry name" value="A-D-PHexomutase_C"/>
</dbReference>
<comment type="similarity">
    <text evidence="2 7">Belongs to the phosphohexose mutase family.</text>
</comment>
<evidence type="ECO:0000256" key="2">
    <source>
        <dbReference type="ARBA" id="ARBA00010231"/>
    </source>
</evidence>
<organism evidence="12 13">
    <name type="scientific">Nitrosomonas communis</name>
    <dbReference type="NCBI Taxonomy" id="44574"/>
    <lineage>
        <taxon>Bacteria</taxon>
        <taxon>Pseudomonadati</taxon>
        <taxon>Pseudomonadota</taxon>
        <taxon>Betaproteobacteria</taxon>
        <taxon>Nitrosomonadales</taxon>
        <taxon>Nitrosomonadaceae</taxon>
        <taxon>Nitrosomonas</taxon>
    </lineage>
</organism>
<dbReference type="PROSITE" id="PS00710">
    <property type="entry name" value="PGM_PMM"/>
    <property type="match status" value="1"/>
</dbReference>
<dbReference type="SUPFAM" id="SSF53738">
    <property type="entry name" value="Phosphoglucomutase, first 3 domains"/>
    <property type="match status" value="3"/>
</dbReference>
<dbReference type="InterPro" id="IPR005844">
    <property type="entry name" value="A-D-PHexomutase_a/b/a-I"/>
</dbReference>
<dbReference type="GO" id="GO:0005975">
    <property type="term" value="P:carbohydrate metabolic process"/>
    <property type="evidence" value="ECO:0007669"/>
    <property type="project" value="InterPro"/>
</dbReference>
<evidence type="ECO:0000259" key="9">
    <source>
        <dbReference type="Pfam" id="PF02878"/>
    </source>
</evidence>
<evidence type="ECO:0000259" key="10">
    <source>
        <dbReference type="Pfam" id="PF02879"/>
    </source>
</evidence>
<dbReference type="Gene3D" id="3.40.120.10">
    <property type="entry name" value="Alpha-D-Glucose-1,6-Bisphosphate, subunit A, domain 3"/>
    <property type="match status" value="3"/>
</dbReference>
<proteinExistence type="inferred from homology"/>
<comment type="cofactor">
    <cofactor evidence="1">
        <name>Mg(2+)</name>
        <dbReference type="ChEBI" id="CHEBI:18420"/>
    </cofactor>
</comment>
<dbReference type="SUPFAM" id="SSF55957">
    <property type="entry name" value="Phosphoglucomutase, C-terminal domain"/>
    <property type="match status" value="1"/>
</dbReference>
<dbReference type="InterPro" id="IPR005845">
    <property type="entry name" value="A-D-PHexomutase_a/b/a-II"/>
</dbReference>
<dbReference type="Proteomes" id="UP000183287">
    <property type="component" value="Unassembled WGS sequence"/>
</dbReference>
<dbReference type="GO" id="GO:0000287">
    <property type="term" value="F:magnesium ion binding"/>
    <property type="evidence" value="ECO:0007669"/>
    <property type="project" value="InterPro"/>
</dbReference>
<feature type="domain" description="Alpha-D-phosphohexomutase C-terminal" evidence="8">
    <location>
        <begin position="443"/>
        <end position="494"/>
    </location>
</feature>
<keyword evidence="5 7" id="KW-0460">Magnesium</keyword>
<name>A0A1I4MR82_9PROT</name>
<dbReference type="EMBL" id="FOUB01000011">
    <property type="protein sequence ID" value="SFM05794.1"/>
    <property type="molecule type" value="Genomic_DNA"/>
</dbReference>
<dbReference type="InterPro" id="IPR036900">
    <property type="entry name" value="A-D-PHexomutase_C_sf"/>
</dbReference>
<keyword evidence="4 7" id="KW-0479">Metal-binding</keyword>
<dbReference type="GO" id="GO:0009252">
    <property type="term" value="P:peptidoglycan biosynthetic process"/>
    <property type="evidence" value="ECO:0007669"/>
    <property type="project" value="TreeGrafter"/>
</dbReference>
<evidence type="ECO:0000256" key="6">
    <source>
        <dbReference type="ARBA" id="ARBA00023235"/>
    </source>
</evidence>
<evidence type="ECO:0000256" key="4">
    <source>
        <dbReference type="ARBA" id="ARBA00022723"/>
    </source>
</evidence>
<feature type="domain" description="Alpha-D-phosphohexomutase alpha/beta/alpha" evidence="10">
    <location>
        <begin position="184"/>
        <end position="280"/>
    </location>
</feature>
<dbReference type="PANTHER" id="PTHR42946">
    <property type="entry name" value="PHOSPHOHEXOSE MUTASE"/>
    <property type="match status" value="1"/>
</dbReference>
<keyword evidence="6" id="KW-0413">Isomerase</keyword>
<evidence type="ECO:0000259" key="8">
    <source>
        <dbReference type="Pfam" id="PF00408"/>
    </source>
</evidence>